<dbReference type="Proteomes" id="UP001529510">
    <property type="component" value="Unassembled WGS sequence"/>
</dbReference>
<dbReference type="EMBL" id="JAMKFB020000018">
    <property type="protein sequence ID" value="KAL0167501.1"/>
    <property type="molecule type" value="Genomic_DNA"/>
</dbReference>
<dbReference type="Pfam" id="PF07679">
    <property type="entry name" value="I-set"/>
    <property type="match status" value="1"/>
</dbReference>
<organism evidence="2 3">
    <name type="scientific">Cirrhinus mrigala</name>
    <name type="common">Mrigala</name>
    <dbReference type="NCBI Taxonomy" id="683832"/>
    <lineage>
        <taxon>Eukaryota</taxon>
        <taxon>Metazoa</taxon>
        <taxon>Chordata</taxon>
        <taxon>Craniata</taxon>
        <taxon>Vertebrata</taxon>
        <taxon>Euteleostomi</taxon>
        <taxon>Actinopterygii</taxon>
        <taxon>Neopterygii</taxon>
        <taxon>Teleostei</taxon>
        <taxon>Ostariophysi</taxon>
        <taxon>Cypriniformes</taxon>
        <taxon>Cyprinidae</taxon>
        <taxon>Labeoninae</taxon>
        <taxon>Labeonini</taxon>
        <taxon>Cirrhinus</taxon>
    </lineage>
</organism>
<protein>
    <recommendedName>
        <fullName evidence="1">Immunoglobulin I-set domain-containing protein</fullName>
    </recommendedName>
</protein>
<proteinExistence type="predicted"/>
<accession>A0ABD0P1T0</accession>
<dbReference type="InterPro" id="IPR013098">
    <property type="entry name" value="Ig_I-set"/>
</dbReference>
<name>A0ABD0P1T0_CIRMR</name>
<sequence length="62" mass="6874">LSTFTQQPASITVMEGSVARFSCKIMATPPPIIAWEFNRVTLPLATERYSSAHLLERGGAWH</sequence>
<gene>
    <name evidence="2" type="ORF">M9458_035723</name>
</gene>
<reference evidence="2 3" key="1">
    <citation type="submission" date="2024-05" db="EMBL/GenBank/DDBJ databases">
        <title>Genome sequencing and assembly of Indian major carp, Cirrhinus mrigala (Hamilton, 1822).</title>
        <authorList>
            <person name="Mohindra V."/>
            <person name="Chowdhury L.M."/>
            <person name="Lal K."/>
            <person name="Jena J.K."/>
        </authorList>
    </citation>
    <scope>NUCLEOTIDE SEQUENCE [LARGE SCALE GENOMIC DNA]</scope>
    <source>
        <strain evidence="2">CM1030</strain>
        <tissue evidence="2">Blood</tissue>
    </source>
</reference>
<evidence type="ECO:0000313" key="2">
    <source>
        <dbReference type="EMBL" id="KAL0167501.1"/>
    </source>
</evidence>
<keyword evidence="3" id="KW-1185">Reference proteome</keyword>
<dbReference type="Gene3D" id="2.60.40.10">
    <property type="entry name" value="Immunoglobulins"/>
    <property type="match status" value="1"/>
</dbReference>
<dbReference type="InterPro" id="IPR036179">
    <property type="entry name" value="Ig-like_dom_sf"/>
</dbReference>
<dbReference type="InterPro" id="IPR013783">
    <property type="entry name" value="Ig-like_fold"/>
</dbReference>
<feature type="non-terminal residue" evidence="2">
    <location>
        <position position="1"/>
    </location>
</feature>
<evidence type="ECO:0000313" key="3">
    <source>
        <dbReference type="Proteomes" id="UP001529510"/>
    </source>
</evidence>
<dbReference type="AlphaFoldDB" id="A0ABD0P1T0"/>
<feature type="domain" description="Immunoglobulin I-set" evidence="1">
    <location>
        <begin position="3"/>
        <end position="42"/>
    </location>
</feature>
<comment type="caution">
    <text evidence="2">The sequence shown here is derived from an EMBL/GenBank/DDBJ whole genome shotgun (WGS) entry which is preliminary data.</text>
</comment>
<dbReference type="SUPFAM" id="SSF48726">
    <property type="entry name" value="Immunoglobulin"/>
    <property type="match status" value="1"/>
</dbReference>
<evidence type="ECO:0000259" key="1">
    <source>
        <dbReference type="Pfam" id="PF07679"/>
    </source>
</evidence>